<dbReference type="Pfam" id="PF01584">
    <property type="entry name" value="CheW"/>
    <property type="match status" value="1"/>
</dbReference>
<protein>
    <submittedName>
        <fullName evidence="2">CheW protein</fullName>
    </submittedName>
</protein>
<dbReference type="OrthoDB" id="115049at2157"/>
<dbReference type="RefSeq" id="WP_006168781.1">
    <property type="nucleotide sequence ID" value="NZ_AOIN01000091.1"/>
</dbReference>
<dbReference type="EMBL" id="AOIN01000091">
    <property type="protein sequence ID" value="ELY95245.1"/>
    <property type="molecule type" value="Genomic_DNA"/>
</dbReference>
<sequence length="171" mass="18488">MTLAADDDDVDENGDGTTLELDATGRVQVLTFDLGSAQYCVRTDAVATVLPIADTAGLDSSADPWNAGIVTADETRIRVVDLHAIFEGTTRDPSSLDDPLLLVFAETDEDEAHYGWLVDNVDVTRTIRLEDIVATQTTTRFVVGRLEPDDERGVDAVDTAVVVLDDTALHR</sequence>
<gene>
    <name evidence="2" type="ORF">C482_16408</name>
</gene>
<dbReference type="GO" id="GO:0007165">
    <property type="term" value="P:signal transduction"/>
    <property type="evidence" value="ECO:0007669"/>
    <property type="project" value="InterPro"/>
</dbReference>
<evidence type="ECO:0000259" key="1">
    <source>
        <dbReference type="PROSITE" id="PS50851"/>
    </source>
</evidence>
<evidence type="ECO:0000313" key="2">
    <source>
        <dbReference type="EMBL" id="ELY95245.1"/>
    </source>
</evidence>
<reference evidence="2 3" key="1">
    <citation type="journal article" date="2014" name="PLoS Genet.">
        <title>Phylogenetically driven sequencing of extremely halophilic archaea reveals strategies for static and dynamic osmo-response.</title>
        <authorList>
            <person name="Becker E.A."/>
            <person name="Seitzer P.M."/>
            <person name="Tritt A."/>
            <person name="Larsen D."/>
            <person name="Krusor M."/>
            <person name="Yao A.I."/>
            <person name="Wu D."/>
            <person name="Madern D."/>
            <person name="Eisen J.A."/>
            <person name="Darling A.E."/>
            <person name="Facciotti M.T."/>
        </authorList>
    </citation>
    <scope>NUCLEOTIDE SEQUENCE [LARGE SCALE GENOMIC DNA]</scope>
    <source>
        <strain evidence="2 3">JCM 10990</strain>
    </source>
</reference>
<dbReference type="Gene3D" id="2.30.30.40">
    <property type="entry name" value="SH3 Domains"/>
    <property type="match status" value="1"/>
</dbReference>
<dbReference type="InterPro" id="IPR036061">
    <property type="entry name" value="CheW-like_dom_sf"/>
</dbReference>
<dbReference type="STRING" id="1227492.C482_16408"/>
<dbReference type="PROSITE" id="PS50851">
    <property type="entry name" value="CHEW"/>
    <property type="match status" value="1"/>
</dbReference>
<dbReference type="GO" id="GO:0006935">
    <property type="term" value="P:chemotaxis"/>
    <property type="evidence" value="ECO:0007669"/>
    <property type="project" value="InterPro"/>
</dbReference>
<proteinExistence type="predicted"/>
<dbReference type="SMART" id="SM00260">
    <property type="entry name" value="CheW"/>
    <property type="match status" value="1"/>
</dbReference>
<name>M0A8Z6_9EURY</name>
<comment type="caution">
    <text evidence="2">The sequence shown here is derived from an EMBL/GenBank/DDBJ whole genome shotgun (WGS) entry which is preliminary data.</text>
</comment>
<dbReference type="InterPro" id="IPR002545">
    <property type="entry name" value="CheW-lke_dom"/>
</dbReference>
<dbReference type="SUPFAM" id="SSF50341">
    <property type="entry name" value="CheW-like"/>
    <property type="match status" value="1"/>
</dbReference>
<dbReference type="PATRIC" id="fig|1227492.4.peg.3261"/>
<keyword evidence="3" id="KW-1185">Reference proteome</keyword>
<evidence type="ECO:0000313" key="3">
    <source>
        <dbReference type="Proteomes" id="UP000011693"/>
    </source>
</evidence>
<accession>M0A8Z6</accession>
<dbReference type="Gene3D" id="2.40.50.180">
    <property type="entry name" value="CheA-289, Domain 4"/>
    <property type="match status" value="1"/>
</dbReference>
<dbReference type="AlphaFoldDB" id="M0A8Z6"/>
<organism evidence="2 3">
    <name type="scientific">Natrialba chahannaoensis JCM 10990</name>
    <dbReference type="NCBI Taxonomy" id="1227492"/>
    <lineage>
        <taxon>Archaea</taxon>
        <taxon>Methanobacteriati</taxon>
        <taxon>Methanobacteriota</taxon>
        <taxon>Stenosarchaea group</taxon>
        <taxon>Halobacteria</taxon>
        <taxon>Halobacteriales</taxon>
        <taxon>Natrialbaceae</taxon>
        <taxon>Natrialba</taxon>
    </lineage>
</organism>
<dbReference type="Proteomes" id="UP000011693">
    <property type="component" value="Unassembled WGS sequence"/>
</dbReference>
<feature type="domain" description="CheW-like" evidence="1">
    <location>
        <begin position="26"/>
        <end position="168"/>
    </location>
</feature>